<dbReference type="Proteomes" id="UP000663940">
    <property type="component" value="Chromosome"/>
</dbReference>
<reference evidence="3 5" key="2">
    <citation type="submission" date="2021-03" db="EMBL/GenBank/DDBJ databases">
        <title>Mucilaginibacter strains isolated from gold and copper mining confer multi heavy-metal resistance.</title>
        <authorList>
            <person name="Li Y."/>
        </authorList>
    </citation>
    <scope>NUCLEOTIDE SEQUENCE [LARGE SCALE GENOMIC DNA]</scope>
    <source>
        <strain evidence="3 5">P2-4</strain>
    </source>
</reference>
<reference evidence="2 4" key="1">
    <citation type="submission" date="2019-08" db="EMBL/GenBank/DDBJ databases">
        <title>Comparative genome analysis confer to the adaptation heavy metal polluted environment.</title>
        <authorList>
            <person name="Li Y."/>
        </authorList>
    </citation>
    <scope>NUCLEOTIDE SEQUENCE [LARGE SCALE GENOMIC DNA]</scope>
    <source>
        <strain evidence="2 4">P2</strain>
    </source>
</reference>
<keyword evidence="5" id="KW-1185">Reference proteome</keyword>
<evidence type="ECO:0000313" key="4">
    <source>
        <dbReference type="Proteomes" id="UP000250557"/>
    </source>
</evidence>
<proteinExistence type="predicted"/>
<dbReference type="Proteomes" id="UP000250557">
    <property type="component" value="Chromosome"/>
</dbReference>
<name>A0AAE6JD09_9SPHI</name>
<accession>A0AAE6JD09</accession>
<feature type="signal peptide" evidence="1">
    <location>
        <begin position="1"/>
        <end position="23"/>
    </location>
</feature>
<dbReference type="EMBL" id="CP071880">
    <property type="protein sequence ID" value="QTE48165.1"/>
    <property type="molecule type" value="Genomic_DNA"/>
</dbReference>
<evidence type="ECO:0000313" key="5">
    <source>
        <dbReference type="Proteomes" id="UP000663940"/>
    </source>
</evidence>
<gene>
    <name evidence="2" type="ORF">DIU31_005950</name>
    <name evidence="3" type="ORF">J3L21_21760</name>
</gene>
<organism evidence="2 4">
    <name type="scientific">Mucilaginibacter rubeus</name>
    <dbReference type="NCBI Taxonomy" id="2027860"/>
    <lineage>
        <taxon>Bacteria</taxon>
        <taxon>Pseudomonadati</taxon>
        <taxon>Bacteroidota</taxon>
        <taxon>Sphingobacteriia</taxon>
        <taxon>Sphingobacteriales</taxon>
        <taxon>Sphingobacteriaceae</taxon>
        <taxon>Mucilaginibacter</taxon>
    </lineage>
</organism>
<dbReference type="AlphaFoldDB" id="A0AAE6JD09"/>
<dbReference type="RefSeq" id="WP_112656780.1">
    <property type="nucleotide sequence ID" value="NZ_CP043451.1"/>
</dbReference>
<evidence type="ECO:0000313" key="3">
    <source>
        <dbReference type="EMBL" id="QTE48165.1"/>
    </source>
</evidence>
<evidence type="ECO:0008006" key="6">
    <source>
        <dbReference type="Google" id="ProtNLM"/>
    </source>
</evidence>
<feature type="chain" id="PRO_5042088560" description="TerB family tellurite resistance protein" evidence="1">
    <location>
        <begin position="24"/>
        <end position="213"/>
    </location>
</feature>
<evidence type="ECO:0000313" key="2">
    <source>
        <dbReference type="EMBL" id="QEM03083.1"/>
    </source>
</evidence>
<dbReference type="EMBL" id="CP043451">
    <property type="protein sequence ID" value="QEM03083.1"/>
    <property type="molecule type" value="Genomic_DNA"/>
</dbReference>
<sequence>MESTKLKVIMFCLFCLAAASVKAQTFAEWFSQKKTQIKYLTQQIAALQQYGAYIKQGYAISQNDLGSIGGYIKGEYGLHNDYYTSLKTVNPAIKGNSKTDSIMAYAAQIPTRFARLKNLRGLDDDSRSYLADVREKVLDDCNKDLSKLQLVMTDGTVQMTDDERLKRLDEIYVCMKDKYAFTLSFCTEVRTLLLQKQQELNDINTLKRLNGID</sequence>
<protein>
    <recommendedName>
        <fullName evidence="6">TerB family tellurite resistance protein</fullName>
    </recommendedName>
</protein>
<evidence type="ECO:0000256" key="1">
    <source>
        <dbReference type="SAM" id="SignalP"/>
    </source>
</evidence>
<keyword evidence="1" id="KW-0732">Signal</keyword>